<dbReference type="CDD" id="cd07724">
    <property type="entry name" value="POD-like_MBL-fold"/>
    <property type="match status" value="1"/>
</dbReference>
<dbReference type="PANTHER" id="PTHR43084:SF1">
    <property type="entry name" value="PERSULFIDE DIOXYGENASE ETHE1, MITOCHONDRIAL"/>
    <property type="match status" value="1"/>
</dbReference>
<organism evidence="3 4">
    <name type="scientific">Aspergillus clavatus (strain ATCC 1007 / CBS 513.65 / DSM 816 / NCTC 3887 / NRRL 1 / QM 1276 / 107)</name>
    <dbReference type="NCBI Taxonomy" id="344612"/>
    <lineage>
        <taxon>Eukaryota</taxon>
        <taxon>Fungi</taxon>
        <taxon>Dikarya</taxon>
        <taxon>Ascomycota</taxon>
        <taxon>Pezizomycotina</taxon>
        <taxon>Eurotiomycetes</taxon>
        <taxon>Eurotiomycetidae</taxon>
        <taxon>Eurotiales</taxon>
        <taxon>Aspergillaceae</taxon>
        <taxon>Aspergillus</taxon>
        <taxon>Aspergillus subgen. Fumigati</taxon>
    </lineage>
</organism>
<dbReference type="SMART" id="SM00849">
    <property type="entry name" value="Lactamase_B"/>
    <property type="match status" value="1"/>
</dbReference>
<dbReference type="InterPro" id="IPR044528">
    <property type="entry name" value="POD-like_MBL-fold"/>
</dbReference>
<evidence type="ECO:0000259" key="2">
    <source>
        <dbReference type="SMART" id="SM00849"/>
    </source>
</evidence>
<dbReference type="STRING" id="344612.A1CGM1"/>
<reference evidence="3 4" key="1">
    <citation type="journal article" date="2008" name="PLoS Genet.">
        <title>Genomic islands in the pathogenic filamentous fungus Aspergillus fumigatus.</title>
        <authorList>
            <person name="Fedorova N.D."/>
            <person name="Khaldi N."/>
            <person name="Joardar V.S."/>
            <person name="Maiti R."/>
            <person name="Amedeo P."/>
            <person name="Anderson M.J."/>
            <person name="Crabtree J."/>
            <person name="Silva J.C."/>
            <person name="Badger J.H."/>
            <person name="Albarraq A."/>
            <person name="Angiuoli S."/>
            <person name="Bussey H."/>
            <person name="Bowyer P."/>
            <person name="Cotty P.J."/>
            <person name="Dyer P.S."/>
            <person name="Egan A."/>
            <person name="Galens K."/>
            <person name="Fraser-Liggett C.M."/>
            <person name="Haas B.J."/>
            <person name="Inman J.M."/>
            <person name="Kent R."/>
            <person name="Lemieux S."/>
            <person name="Malavazi I."/>
            <person name="Orvis J."/>
            <person name="Roemer T."/>
            <person name="Ronning C.M."/>
            <person name="Sundaram J.P."/>
            <person name="Sutton G."/>
            <person name="Turner G."/>
            <person name="Venter J.C."/>
            <person name="White O.R."/>
            <person name="Whitty B.R."/>
            <person name="Youngman P."/>
            <person name="Wolfe K.H."/>
            <person name="Goldman G.H."/>
            <person name="Wortman J.R."/>
            <person name="Jiang B."/>
            <person name="Denning D.W."/>
            <person name="Nierman W.C."/>
        </authorList>
    </citation>
    <scope>NUCLEOTIDE SEQUENCE [LARGE SCALE GENOMIC DNA]</scope>
    <source>
        <strain evidence="4">ATCC 1007 / CBS 513.65 / DSM 816 / NCTC 3887 / NRRL 1</strain>
    </source>
</reference>
<keyword evidence="4" id="KW-1185">Reference proteome</keyword>
<dbReference type="Pfam" id="PF00753">
    <property type="entry name" value="Lactamase_B"/>
    <property type="match status" value="1"/>
</dbReference>
<dbReference type="OMA" id="GTWQYLI"/>
<dbReference type="GO" id="GO:0050313">
    <property type="term" value="F:sulfur dioxygenase activity"/>
    <property type="evidence" value="ECO:0007669"/>
    <property type="project" value="InterPro"/>
</dbReference>
<dbReference type="Gene3D" id="3.60.15.10">
    <property type="entry name" value="Ribonuclease Z/Hydroxyacylglutathione hydrolase-like"/>
    <property type="match status" value="1"/>
</dbReference>
<dbReference type="VEuPathDB" id="FungiDB:ACLA_067390"/>
<dbReference type="FunFam" id="3.60.15.10:FF:000033">
    <property type="entry name" value="MBL fold metallo-hydrolase"/>
    <property type="match status" value="1"/>
</dbReference>
<keyword evidence="1" id="KW-0479">Metal-binding</keyword>
<accession>A1CGM1</accession>
<dbReference type="SUPFAM" id="SSF56281">
    <property type="entry name" value="Metallo-hydrolase/oxidoreductase"/>
    <property type="match status" value="1"/>
</dbReference>
<feature type="domain" description="Metallo-beta-lactamase" evidence="2">
    <location>
        <begin position="106"/>
        <end position="300"/>
    </location>
</feature>
<dbReference type="Proteomes" id="UP000006701">
    <property type="component" value="Unassembled WGS sequence"/>
</dbReference>
<dbReference type="GeneID" id="4704644"/>
<dbReference type="InterPro" id="IPR001279">
    <property type="entry name" value="Metallo-B-lactamas"/>
</dbReference>
<dbReference type="InterPro" id="IPR036866">
    <property type="entry name" value="RibonucZ/Hydroxyglut_hydro"/>
</dbReference>
<protein>
    <submittedName>
        <fullName evidence="3">Metallo-beta-lactamase domain protein, putative</fullName>
    </submittedName>
</protein>
<dbReference type="EMBL" id="DS027053">
    <property type="protein sequence ID" value="EAW11101.1"/>
    <property type="molecule type" value="Genomic_DNA"/>
</dbReference>
<gene>
    <name evidence="3" type="ORF">ACLA_067390</name>
</gene>
<dbReference type="PANTHER" id="PTHR43084">
    <property type="entry name" value="PERSULFIDE DIOXYGENASE ETHE1"/>
    <property type="match status" value="1"/>
</dbReference>
<evidence type="ECO:0000313" key="3">
    <source>
        <dbReference type="EMBL" id="EAW11101.1"/>
    </source>
</evidence>
<evidence type="ECO:0000313" key="4">
    <source>
        <dbReference type="Proteomes" id="UP000006701"/>
    </source>
</evidence>
<evidence type="ECO:0000256" key="1">
    <source>
        <dbReference type="ARBA" id="ARBA00022723"/>
    </source>
</evidence>
<proteinExistence type="predicted"/>
<dbReference type="OrthoDB" id="449487at2759"/>
<dbReference type="GO" id="GO:0046872">
    <property type="term" value="F:metal ion binding"/>
    <property type="evidence" value="ECO:0007669"/>
    <property type="project" value="UniProtKB-KW"/>
</dbReference>
<dbReference type="RefSeq" id="XP_001272527.1">
    <property type="nucleotide sequence ID" value="XM_001272526.1"/>
</dbReference>
<dbReference type="GO" id="GO:0070813">
    <property type="term" value="P:hydrogen sulfide metabolic process"/>
    <property type="evidence" value="ECO:0007669"/>
    <property type="project" value="TreeGrafter"/>
</dbReference>
<name>A1CGM1_ASPCL</name>
<sequence length="387" mass="42783">MKAIRPQITNNWHSTAGLLWAPSAAIRAPLRPLHQQATKKAAYATQNASSRLAPACTRWLTRPQVNSFQSISARHNPTARLGQALYSTTPAPGQPTIHDVFESKTGTWQYVVADPTTSTAVIIDPVLDYDPATQTITTASADALLALVKEKGYKVDGIFETHAHADHITAASYLQKRLTEEQGHRPPIGIGKRIGQVQKLFGQRYGVPAEEYEGVFDKLFEDDEAFNIGQLAAKAIHLPGHTPDHLGYQIGDNIFCGDLIFHADIGSARCDFPGGSANNLYQSGRRILRLPDHVKIWTGHDYPPEGRPDPVSSLSVQEHKQQNKHLKDGVSEEEFVALRKERDSSLAEPRLLHQSLQMNIRAGRLPKPTEAGQRLLHLPLKLKGLTW</sequence>
<dbReference type="HOGENOM" id="CLU_030571_6_0_1"/>
<dbReference type="KEGG" id="act:ACLA_067390"/>
<dbReference type="InterPro" id="IPR051682">
    <property type="entry name" value="Mito_Persulfide_Diox"/>
</dbReference>
<dbReference type="eggNOG" id="KOG0814">
    <property type="taxonomic scope" value="Eukaryota"/>
</dbReference>
<dbReference type="GO" id="GO:0006749">
    <property type="term" value="P:glutathione metabolic process"/>
    <property type="evidence" value="ECO:0007669"/>
    <property type="project" value="InterPro"/>
</dbReference>
<dbReference type="AlphaFoldDB" id="A1CGM1"/>